<name>A0A085ZAI3_9FLAO</name>
<organism evidence="2 3">
    <name type="scientific">Chryseobacterium luteum</name>
    <dbReference type="NCBI Taxonomy" id="421531"/>
    <lineage>
        <taxon>Bacteria</taxon>
        <taxon>Pseudomonadati</taxon>
        <taxon>Bacteroidota</taxon>
        <taxon>Flavobacteriia</taxon>
        <taxon>Flavobacteriales</taxon>
        <taxon>Weeksellaceae</taxon>
        <taxon>Chryseobacterium group</taxon>
        <taxon>Chryseobacterium</taxon>
    </lineage>
</organism>
<proteinExistence type="predicted"/>
<dbReference type="EMBL" id="JPRO01000018">
    <property type="protein sequence ID" value="KFF01447.1"/>
    <property type="molecule type" value="Genomic_DNA"/>
</dbReference>
<keyword evidence="1" id="KW-1133">Transmembrane helix</keyword>
<evidence type="ECO:0000256" key="1">
    <source>
        <dbReference type="SAM" id="Phobius"/>
    </source>
</evidence>
<keyword evidence="1" id="KW-0472">Membrane</keyword>
<reference evidence="2 3" key="1">
    <citation type="submission" date="2014-07" db="EMBL/GenBank/DDBJ databases">
        <title>Genome of Chryseobacterium luteum DSM 18605.</title>
        <authorList>
            <person name="Stropko S.J."/>
            <person name="Pipes S.E."/>
            <person name="Newman J.D."/>
        </authorList>
    </citation>
    <scope>NUCLEOTIDE SEQUENCE [LARGE SCALE GENOMIC DNA]</scope>
    <source>
        <strain evidence="2 3">DSM 18605</strain>
    </source>
</reference>
<protein>
    <submittedName>
        <fullName evidence="2">Uncharacterized protein</fullName>
    </submittedName>
</protein>
<keyword evidence="3" id="KW-1185">Reference proteome</keyword>
<evidence type="ECO:0000313" key="2">
    <source>
        <dbReference type="EMBL" id="KFF01447.1"/>
    </source>
</evidence>
<feature type="transmembrane region" description="Helical" evidence="1">
    <location>
        <begin position="20"/>
        <end position="42"/>
    </location>
</feature>
<gene>
    <name evidence="2" type="ORF">IX38_17815</name>
</gene>
<dbReference type="AlphaFoldDB" id="A0A085ZAI3"/>
<accession>A0A085ZAI3</accession>
<dbReference type="Proteomes" id="UP000028703">
    <property type="component" value="Unassembled WGS sequence"/>
</dbReference>
<keyword evidence="1" id="KW-0812">Transmembrane</keyword>
<comment type="caution">
    <text evidence="2">The sequence shown here is derived from an EMBL/GenBank/DDBJ whole genome shotgun (WGS) entry which is preliminary data.</text>
</comment>
<sequence length="68" mass="7919">MILMLEQRFIRHSGQVARVFFILAVYLSYFKIIPDLCGWVGWEKLLGRINDDAYELNAFSNASHLSLK</sequence>
<evidence type="ECO:0000313" key="3">
    <source>
        <dbReference type="Proteomes" id="UP000028703"/>
    </source>
</evidence>